<protein>
    <submittedName>
        <fullName evidence="1">Uncharacterized protein</fullName>
    </submittedName>
</protein>
<name>A0AAE0Z1D3_9GAST</name>
<dbReference type="AlphaFoldDB" id="A0AAE0Z1D3"/>
<organism evidence="1 2">
    <name type="scientific">Elysia crispata</name>
    <name type="common">lettuce slug</name>
    <dbReference type="NCBI Taxonomy" id="231223"/>
    <lineage>
        <taxon>Eukaryota</taxon>
        <taxon>Metazoa</taxon>
        <taxon>Spiralia</taxon>
        <taxon>Lophotrochozoa</taxon>
        <taxon>Mollusca</taxon>
        <taxon>Gastropoda</taxon>
        <taxon>Heterobranchia</taxon>
        <taxon>Euthyneura</taxon>
        <taxon>Panpulmonata</taxon>
        <taxon>Sacoglossa</taxon>
        <taxon>Placobranchoidea</taxon>
        <taxon>Plakobranchidae</taxon>
        <taxon>Elysia</taxon>
    </lineage>
</organism>
<comment type="caution">
    <text evidence="1">The sequence shown here is derived from an EMBL/GenBank/DDBJ whole genome shotgun (WGS) entry which is preliminary data.</text>
</comment>
<dbReference type="EMBL" id="JAWDGP010005025">
    <property type="protein sequence ID" value="KAK3760301.1"/>
    <property type="molecule type" value="Genomic_DNA"/>
</dbReference>
<gene>
    <name evidence="1" type="ORF">RRG08_003591</name>
</gene>
<accession>A0AAE0Z1D3</accession>
<keyword evidence="2" id="KW-1185">Reference proteome</keyword>
<feature type="non-terminal residue" evidence="1">
    <location>
        <position position="1"/>
    </location>
</feature>
<sequence>DMATISGTYNSTSRQDVDPLNVYQDLEPDHLTNGYLGSCGSSNYGPGKNGGNLRNPATNYAYVDMSPAKGNTQN</sequence>
<dbReference type="Proteomes" id="UP001283361">
    <property type="component" value="Unassembled WGS sequence"/>
</dbReference>
<evidence type="ECO:0000313" key="2">
    <source>
        <dbReference type="Proteomes" id="UP001283361"/>
    </source>
</evidence>
<proteinExistence type="predicted"/>
<reference evidence="1" key="1">
    <citation type="journal article" date="2023" name="G3 (Bethesda)">
        <title>A reference genome for the long-term kleptoplast-retaining sea slug Elysia crispata morphotype clarki.</title>
        <authorList>
            <person name="Eastman K.E."/>
            <person name="Pendleton A.L."/>
            <person name="Shaikh M.A."/>
            <person name="Suttiyut T."/>
            <person name="Ogas R."/>
            <person name="Tomko P."/>
            <person name="Gavelis G."/>
            <person name="Widhalm J.R."/>
            <person name="Wisecaver J.H."/>
        </authorList>
    </citation>
    <scope>NUCLEOTIDE SEQUENCE</scope>
    <source>
        <strain evidence="1">ECLA1</strain>
    </source>
</reference>
<evidence type="ECO:0000313" key="1">
    <source>
        <dbReference type="EMBL" id="KAK3760301.1"/>
    </source>
</evidence>